<comment type="caution">
    <text evidence="2">The sequence shown here is derived from an EMBL/GenBank/DDBJ whole genome shotgun (WGS) entry which is preliminary data.</text>
</comment>
<name>A0A919EMG1_9GAMM</name>
<dbReference type="PROSITE" id="PS01094">
    <property type="entry name" value="UPF0076"/>
    <property type="match status" value="1"/>
</dbReference>
<reference evidence="2" key="1">
    <citation type="journal article" date="2014" name="Int. J. Syst. Evol. Microbiol.">
        <title>Complete genome sequence of Corynebacterium casei LMG S-19264T (=DSM 44701T), isolated from a smear-ripened cheese.</title>
        <authorList>
            <consortium name="US DOE Joint Genome Institute (JGI-PGF)"/>
            <person name="Walter F."/>
            <person name="Albersmeier A."/>
            <person name="Kalinowski J."/>
            <person name="Ruckert C."/>
        </authorList>
    </citation>
    <scope>NUCLEOTIDE SEQUENCE</scope>
    <source>
        <strain evidence="2">KCTC 42731</strain>
    </source>
</reference>
<accession>A0A919EMG1</accession>
<dbReference type="Gene3D" id="3.30.1330.40">
    <property type="entry name" value="RutC-like"/>
    <property type="match status" value="1"/>
</dbReference>
<dbReference type="GO" id="GO:0019239">
    <property type="term" value="F:deaminase activity"/>
    <property type="evidence" value="ECO:0007669"/>
    <property type="project" value="TreeGrafter"/>
</dbReference>
<comment type="similarity">
    <text evidence="1">Belongs to the RutC family.</text>
</comment>
<dbReference type="InterPro" id="IPR035959">
    <property type="entry name" value="RutC-like_sf"/>
</dbReference>
<protein>
    <submittedName>
        <fullName evidence="2">Reactive intermediate/imine deaminase</fullName>
    </submittedName>
</protein>
<dbReference type="PANTHER" id="PTHR11803">
    <property type="entry name" value="2-IMINOBUTANOATE/2-IMINOPROPANOATE DEAMINASE RIDA"/>
    <property type="match status" value="1"/>
</dbReference>
<dbReference type="CDD" id="cd00448">
    <property type="entry name" value="YjgF_YER057c_UK114_family"/>
    <property type="match status" value="1"/>
</dbReference>
<dbReference type="FunFam" id="3.30.1330.40:FF:000001">
    <property type="entry name" value="L-PSP family endoribonuclease"/>
    <property type="match status" value="1"/>
</dbReference>
<dbReference type="InterPro" id="IPR006175">
    <property type="entry name" value="YjgF/YER057c/UK114"/>
</dbReference>
<dbReference type="SUPFAM" id="SSF55298">
    <property type="entry name" value="YjgF-like"/>
    <property type="match status" value="1"/>
</dbReference>
<dbReference type="NCBIfam" id="TIGR00004">
    <property type="entry name" value="Rid family detoxifying hydrolase"/>
    <property type="match status" value="1"/>
</dbReference>
<evidence type="ECO:0000313" key="2">
    <source>
        <dbReference type="EMBL" id="GHF99998.1"/>
    </source>
</evidence>
<dbReference type="Pfam" id="PF01042">
    <property type="entry name" value="Ribonuc_L-PSP"/>
    <property type="match status" value="1"/>
</dbReference>
<evidence type="ECO:0000313" key="3">
    <source>
        <dbReference type="Proteomes" id="UP000623842"/>
    </source>
</evidence>
<organism evidence="2 3">
    <name type="scientific">Thalassotalea marina</name>
    <dbReference type="NCBI Taxonomy" id="1673741"/>
    <lineage>
        <taxon>Bacteria</taxon>
        <taxon>Pseudomonadati</taxon>
        <taxon>Pseudomonadota</taxon>
        <taxon>Gammaproteobacteria</taxon>
        <taxon>Alteromonadales</taxon>
        <taxon>Colwelliaceae</taxon>
        <taxon>Thalassotalea</taxon>
    </lineage>
</organism>
<dbReference type="Proteomes" id="UP000623842">
    <property type="component" value="Unassembled WGS sequence"/>
</dbReference>
<dbReference type="RefSeq" id="WP_189772395.1">
    <property type="nucleotide sequence ID" value="NZ_BNCK01000007.1"/>
</dbReference>
<dbReference type="InterPro" id="IPR006056">
    <property type="entry name" value="RidA"/>
</dbReference>
<sequence>MKSIIRTDSAPSAIGTYSQAVKVKNTVYLSGQIPLVPETMEVVSDDFAEQAHQVFKNLAAVCEAAGGSLNDMVKVNIFLMDLGQFATVNEIMSEYFHQPYPARAAVQVARLPKDVAIEIDGVMELPNVD</sequence>
<evidence type="ECO:0000256" key="1">
    <source>
        <dbReference type="ARBA" id="ARBA00010552"/>
    </source>
</evidence>
<dbReference type="InterPro" id="IPR019897">
    <property type="entry name" value="RidA_CS"/>
</dbReference>
<dbReference type="GO" id="GO:0005829">
    <property type="term" value="C:cytosol"/>
    <property type="evidence" value="ECO:0007669"/>
    <property type="project" value="TreeGrafter"/>
</dbReference>
<dbReference type="PANTHER" id="PTHR11803:SF39">
    <property type="entry name" value="2-IMINOBUTANOATE_2-IMINOPROPANOATE DEAMINASE"/>
    <property type="match status" value="1"/>
</dbReference>
<dbReference type="EMBL" id="BNCK01000007">
    <property type="protein sequence ID" value="GHF99998.1"/>
    <property type="molecule type" value="Genomic_DNA"/>
</dbReference>
<keyword evidence="3" id="KW-1185">Reference proteome</keyword>
<proteinExistence type="inferred from homology"/>
<reference evidence="2" key="2">
    <citation type="submission" date="2020-09" db="EMBL/GenBank/DDBJ databases">
        <authorList>
            <person name="Sun Q."/>
            <person name="Kim S."/>
        </authorList>
    </citation>
    <scope>NUCLEOTIDE SEQUENCE</scope>
    <source>
        <strain evidence="2">KCTC 42731</strain>
    </source>
</reference>
<gene>
    <name evidence="2" type="ORF">GCM10017161_30740</name>
</gene>
<dbReference type="AlphaFoldDB" id="A0A919EMG1"/>